<dbReference type="RefSeq" id="WP_096436118.1">
    <property type="nucleotide sequence ID" value="NZ_AP018164.1"/>
</dbReference>
<reference evidence="3" key="1">
    <citation type="submission" date="2017-06" db="EMBL/GenBank/DDBJ databases">
        <title>Complete Genome Sequence of Mycobacterium shigaense.</title>
        <authorList>
            <person name="Fukano H."/>
            <person name="Yoshida M."/>
            <person name="Kazumi Y."/>
            <person name="Ogura Y."/>
            <person name="Mitarai S."/>
            <person name="Hayashi T."/>
            <person name="Hoshino Y."/>
        </authorList>
    </citation>
    <scope>NUCLEOTIDE SEQUENCE [LARGE SCALE GENOMIC DNA]</scope>
    <source>
        <strain evidence="3">UN-152</strain>
    </source>
</reference>
<dbReference type="KEGG" id="mshg:MSG_00074"/>
<sequence length="448" mass="48865">MSTPIDNTLTYMDQSYFLFVRALGRGHVIQYIWIYEKGVDLEGLRRFQRNLRHTLVTRLIERSPLPFGRHRWVSYGGSADLDIAVAQRRRDEVWDWVDERSFVAIDPELGPPWHFGVQPLIGGGAAVSLAVSHTTGDAVAGMLAIVDAVNGVRRDFGFPPPRARSRRRALRQDIAVTARSALKLPAAIAGGARLAREEPDDLSTSARSTTPASSSAVRGERLVVPRVYGYVDARDWDERATALGGTRNVLFAGFSTRLGYRLGRTNHEGSVVLSVAVSDHTDGDTRANSHTVIPVRANANEVTQNLTGLRGALKQAFVELAEAGDVLEAPLALIPFTPRVVVRHVEKWAFNLSRRVGCTNMGEMPPEVNRPDGTEADFFGIRGGEAGITSAILERLGGHLLVSAASLRDRVWFSVASWEPGRTNTKSALAEVVGAALDDFGLRAAIEC</sequence>
<organism evidence="2 3">
    <name type="scientific">Mycobacterium shigaense</name>
    <dbReference type="NCBI Taxonomy" id="722731"/>
    <lineage>
        <taxon>Bacteria</taxon>
        <taxon>Bacillati</taxon>
        <taxon>Actinomycetota</taxon>
        <taxon>Actinomycetes</taxon>
        <taxon>Mycobacteriales</taxon>
        <taxon>Mycobacteriaceae</taxon>
        <taxon>Mycobacterium</taxon>
        <taxon>Mycobacterium simiae complex</taxon>
    </lineage>
</organism>
<name>A0A1Z4EBB0_9MYCO</name>
<dbReference type="Proteomes" id="UP000217736">
    <property type="component" value="Chromosome"/>
</dbReference>
<evidence type="ECO:0000313" key="3">
    <source>
        <dbReference type="Proteomes" id="UP000217736"/>
    </source>
</evidence>
<keyword evidence="3" id="KW-1185">Reference proteome</keyword>
<dbReference type="OrthoDB" id="8183309at2"/>
<dbReference type="EMBL" id="AP018164">
    <property type="protein sequence ID" value="BAX90241.1"/>
    <property type="molecule type" value="Genomic_DNA"/>
</dbReference>
<protein>
    <submittedName>
        <fullName evidence="2">Uncharacterized protein</fullName>
    </submittedName>
</protein>
<dbReference type="AlphaFoldDB" id="A0A1Z4EBB0"/>
<gene>
    <name evidence="2" type="ORF">MSG_00074</name>
</gene>
<feature type="compositionally biased region" description="Low complexity" evidence="1">
    <location>
        <begin position="203"/>
        <end position="216"/>
    </location>
</feature>
<proteinExistence type="predicted"/>
<feature type="region of interest" description="Disordered" evidence="1">
    <location>
        <begin position="195"/>
        <end position="217"/>
    </location>
</feature>
<evidence type="ECO:0000256" key="1">
    <source>
        <dbReference type="SAM" id="MobiDB-lite"/>
    </source>
</evidence>
<accession>A0A1Z4EBB0</accession>
<evidence type="ECO:0000313" key="2">
    <source>
        <dbReference type="EMBL" id="BAX90241.1"/>
    </source>
</evidence>